<dbReference type="Pfam" id="PF09339">
    <property type="entry name" value="HTH_IclR"/>
    <property type="match status" value="1"/>
</dbReference>
<reference evidence="6" key="1">
    <citation type="submission" date="2024-05" db="EMBL/GenBank/DDBJ databases">
        <title>Metabacillus sp. nov., isolated from the rhizosphere soil of tomato plants.</title>
        <authorList>
            <person name="Ma R."/>
        </authorList>
    </citation>
    <scope>NUCLEOTIDE SEQUENCE</scope>
    <source>
        <strain evidence="6">DBTR6</strain>
    </source>
</reference>
<accession>A0ABS7UX67</accession>
<evidence type="ECO:0000259" key="4">
    <source>
        <dbReference type="PROSITE" id="PS51077"/>
    </source>
</evidence>
<organism evidence="6 7">
    <name type="scientific">Metabacillus rhizolycopersici</name>
    <dbReference type="NCBI Taxonomy" id="2875709"/>
    <lineage>
        <taxon>Bacteria</taxon>
        <taxon>Bacillati</taxon>
        <taxon>Bacillota</taxon>
        <taxon>Bacilli</taxon>
        <taxon>Bacillales</taxon>
        <taxon>Bacillaceae</taxon>
        <taxon>Metabacillus</taxon>
    </lineage>
</organism>
<dbReference type="InterPro" id="IPR005471">
    <property type="entry name" value="Tscrpt_reg_IclR_N"/>
</dbReference>
<dbReference type="Gene3D" id="3.30.450.40">
    <property type="match status" value="1"/>
</dbReference>
<keyword evidence="1" id="KW-0805">Transcription regulation</keyword>
<keyword evidence="7" id="KW-1185">Reference proteome</keyword>
<protein>
    <submittedName>
        <fullName evidence="6">IclR family transcriptional regulator</fullName>
    </submittedName>
</protein>
<dbReference type="PROSITE" id="PS51077">
    <property type="entry name" value="HTH_ICLR"/>
    <property type="match status" value="1"/>
</dbReference>
<feature type="domain" description="HTH iclR-type" evidence="4">
    <location>
        <begin position="6"/>
        <end position="65"/>
    </location>
</feature>
<name>A0ABS7UX67_9BACI</name>
<dbReference type="SUPFAM" id="SSF55781">
    <property type="entry name" value="GAF domain-like"/>
    <property type="match status" value="1"/>
</dbReference>
<proteinExistence type="predicted"/>
<evidence type="ECO:0000256" key="3">
    <source>
        <dbReference type="ARBA" id="ARBA00023163"/>
    </source>
</evidence>
<evidence type="ECO:0000256" key="1">
    <source>
        <dbReference type="ARBA" id="ARBA00023015"/>
    </source>
</evidence>
<gene>
    <name evidence="6" type="ORF">K9V48_21505</name>
</gene>
<dbReference type="RefSeq" id="WP_224141190.1">
    <property type="nucleotide sequence ID" value="NZ_JAIQUM010000067.1"/>
</dbReference>
<keyword evidence="2" id="KW-0238">DNA-binding</keyword>
<evidence type="ECO:0000259" key="5">
    <source>
        <dbReference type="PROSITE" id="PS51078"/>
    </source>
</evidence>
<dbReference type="InterPro" id="IPR036390">
    <property type="entry name" value="WH_DNA-bd_sf"/>
</dbReference>
<dbReference type="Proteomes" id="UP001165287">
    <property type="component" value="Unassembled WGS sequence"/>
</dbReference>
<feature type="domain" description="IclR-ED" evidence="5">
    <location>
        <begin position="59"/>
        <end position="245"/>
    </location>
</feature>
<sequence length="245" mass="28056">MSKYEVSTLKKGLQILELLKINRSLTLREISEMLQLTKTTAFRLVNTLEDMDYIKKRGKYFELNQVMFLSVPERKTSIDWITLRSPYRLGMSVGENVYIGTLDGTKLVMQQMIKPPFKEPFHEEIGNRSPAHQSAIGKVILAHLNPNERKELFSHLSLTQATDHTFIDQELFFHHLDVIKKQGFAIDDEERFLGVRCIAAPVFRNNQIIAAVAIAGPSESIKRSILRSLTRKVINGSKEITNEIE</sequence>
<dbReference type="Gene3D" id="1.10.10.10">
    <property type="entry name" value="Winged helix-like DNA-binding domain superfamily/Winged helix DNA-binding domain"/>
    <property type="match status" value="1"/>
</dbReference>
<dbReference type="EMBL" id="JAIQUM010000067">
    <property type="protein sequence ID" value="MBZ5752741.1"/>
    <property type="molecule type" value="Genomic_DNA"/>
</dbReference>
<evidence type="ECO:0000313" key="6">
    <source>
        <dbReference type="EMBL" id="MBZ5752741.1"/>
    </source>
</evidence>
<dbReference type="InterPro" id="IPR014757">
    <property type="entry name" value="Tscrpt_reg_IclR_C"/>
</dbReference>
<dbReference type="Pfam" id="PF01614">
    <property type="entry name" value="IclR_C"/>
    <property type="match status" value="1"/>
</dbReference>
<comment type="caution">
    <text evidence="6">The sequence shown here is derived from an EMBL/GenBank/DDBJ whole genome shotgun (WGS) entry which is preliminary data.</text>
</comment>
<dbReference type="PANTHER" id="PTHR30136:SF7">
    <property type="entry name" value="HTH-TYPE TRANSCRIPTIONAL REGULATOR KDGR-RELATED"/>
    <property type="match status" value="1"/>
</dbReference>
<dbReference type="SMART" id="SM00346">
    <property type="entry name" value="HTH_ICLR"/>
    <property type="match status" value="1"/>
</dbReference>
<dbReference type="PROSITE" id="PS51078">
    <property type="entry name" value="ICLR_ED"/>
    <property type="match status" value="1"/>
</dbReference>
<dbReference type="InterPro" id="IPR029016">
    <property type="entry name" value="GAF-like_dom_sf"/>
</dbReference>
<evidence type="ECO:0000313" key="7">
    <source>
        <dbReference type="Proteomes" id="UP001165287"/>
    </source>
</evidence>
<dbReference type="InterPro" id="IPR050707">
    <property type="entry name" value="HTH_MetabolicPath_Reg"/>
</dbReference>
<dbReference type="SUPFAM" id="SSF46785">
    <property type="entry name" value="Winged helix' DNA-binding domain"/>
    <property type="match status" value="1"/>
</dbReference>
<evidence type="ECO:0000256" key="2">
    <source>
        <dbReference type="ARBA" id="ARBA00023125"/>
    </source>
</evidence>
<keyword evidence="3" id="KW-0804">Transcription</keyword>
<dbReference type="PANTHER" id="PTHR30136">
    <property type="entry name" value="HELIX-TURN-HELIX TRANSCRIPTIONAL REGULATOR, ICLR FAMILY"/>
    <property type="match status" value="1"/>
</dbReference>
<dbReference type="InterPro" id="IPR036388">
    <property type="entry name" value="WH-like_DNA-bd_sf"/>
</dbReference>